<dbReference type="AlphaFoldDB" id="A0A074L103"/>
<dbReference type="InterPro" id="IPR010496">
    <property type="entry name" value="AL/BT2_dom"/>
</dbReference>
<dbReference type="OrthoDB" id="9787527at2"/>
<dbReference type="eggNOG" id="ENOG502Z7HW">
    <property type="taxonomic scope" value="Bacteria"/>
</dbReference>
<dbReference type="RefSeq" id="WP_035072945.1">
    <property type="nucleotide sequence ID" value="NZ_JMIH01000016.1"/>
</dbReference>
<dbReference type="EMBL" id="JMIH01000016">
    <property type="protein sequence ID" value="KEO74130.1"/>
    <property type="molecule type" value="Genomic_DNA"/>
</dbReference>
<dbReference type="Proteomes" id="UP000027821">
    <property type="component" value="Unassembled WGS sequence"/>
</dbReference>
<gene>
    <name evidence="2" type="ORF">EL17_08285</name>
</gene>
<reference evidence="2 3" key="1">
    <citation type="submission" date="2014-04" db="EMBL/GenBank/DDBJ databases">
        <title>Characterization and application of a salt tolerant electro-active bacterium.</title>
        <authorList>
            <person name="Yang L."/>
            <person name="Wei S."/>
            <person name="Tay Q.X.M."/>
        </authorList>
    </citation>
    <scope>NUCLEOTIDE SEQUENCE [LARGE SCALE GENOMIC DNA]</scope>
    <source>
        <strain evidence="2 3">LY1</strain>
    </source>
</reference>
<organism evidence="2 3">
    <name type="scientific">Anditalea andensis</name>
    <dbReference type="NCBI Taxonomy" id="1048983"/>
    <lineage>
        <taxon>Bacteria</taxon>
        <taxon>Pseudomonadati</taxon>
        <taxon>Bacteroidota</taxon>
        <taxon>Cytophagia</taxon>
        <taxon>Cytophagales</taxon>
        <taxon>Cytophagaceae</taxon>
        <taxon>Anditalea</taxon>
    </lineage>
</organism>
<keyword evidence="3" id="KW-1185">Reference proteome</keyword>
<dbReference type="Pfam" id="PF06439">
    <property type="entry name" value="3keto-disac_hyd"/>
    <property type="match status" value="1"/>
</dbReference>
<evidence type="ECO:0000259" key="1">
    <source>
        <dbReference type="Pfam" id="PF06439"/>
    </source>
</evidence>
<dbReference type="PROSITE" id="PS51257">
    <property type="entry name" value="PROKAR_LIPOPROTEIN"/>
    <property type="match status" value="1"/>
</dbReference>
<sequence length="267" mass="30867">MNFYKVSIIPLLLLLISCNENTSKTSSVEESFDEWTTIFNGKDLEGWTPKIHRHETGENYAETFRVTDGMLEVNYDGYDKFENRYGHLFYEKTYSSFHLTWEYKFTDQWMEDAPSYTYRNSGVMFHSQDPYTIKKDQDWPISVEFQMLAEAETGKKRPTGAVCTPGTEVVFQGQLDERHCIDSSADTFHWDEWVKADLIVYGDSLIIHLINGDTVLQYTQPRIGSSGVVNNYDPKIKQDGQPLKTGYISLQGEGQGVLFKDIRIRKL</sequence>
<proteinExistence type="predicted"/>
<name>A0A074L103_9BACT</name>
<dbReference type="STRING" id="1048983.EL17_08285"/>
<dbReference type="Gene3D" id="2.60.120.560">
    <property type="entry name" value="Exo-inulinase, domain 1"/>
    <property type="match status" value="1"/>
</dbReference>
<protein>
    <recommendedName>
        <fullName evidence="1">3-keto-alpha-glucoside-1,2-lyase/3-keto-2-hydroxy-glucal hydratase domain-containing protein</fullName>
    </recommendedName>
</protein>
<comment type="caution">
    <text evidence="2">The sequence shown here is derived from an EMBL/GenBank/DDBJ whole genome shotgun (WGS) entry which is preliminary data.</text>
</comment>
<evidence type="ECO:0000313" key="2">
    <source>
        <dbReference type="EMBL" id="KEO74130.1"/>
    </source>
</evidence>
<feature type="domain" description="3-keto-alpha-glucoside-1,2-lyase/3-keto-2-hydroxy-glucal hydratase" evidence="1">
    <location>
        <begin position="34"/>
        <end position="265"/>
    </location>
</feature>
<dbReference type="GO" id="GO:0016787">
    <property type="term" value="F:hydrolase activity"/>
    <property type="evidence" value="ECO:0007669"/>
    <property type="project" value="InterPro"/>
</dbReference>
<evidence type="ECO:0000313" key="3">
    <source>
        <dbReference type="Proteomes" id="UP000027821"/>
    </source>
</evidence>
<accession>A0A074L103</accession>